<keyword evidence="3" id="KW-0813">Transport</keyword>
<dbReference type="GO" id="GO:0003924">
    <property type="term" value="F:GTPase activity"/>
    <property type="evidence" value="ECO:0007669"/>
    <property type="project" value="InterPro"/>
</dbReference>
<dbReference type="InterPro" id="IPR027417">
    <property type="entry name" value="P-loop_NTPase"/>
</dbReference>
<reference evidence="12" key="1">
    <citation type="submission" date="2021-01" db="EMBL/GenBank/DDBJ databases">
        <authorList>
            <person name="Corre E."/>
            <person name="Pelletier E."/>
            <person name="Niang G."/>
            <person name="Scheremetjew M."/>
            <person name="Finn R."/>
            <person name="Kale V."/>
            <person name="Holt S."/>
            <person name="Cochrane G."/>
            <person name="Meng A."/>
            <person name="Brown T."/>
            <person name="Cohen L."/>
        </authorList>
    </citation>
    <scope>NUCLEOTIDE SEQUENCE</scope>
    <source>
        <strain evidence="12">CCMP1510</strain>
    </source>
</reference>
<evidence type="ECO:0000256" key="9">
    <source>
        <dbReference type="ARBA" id="ARBA00023289"/>
    </source>
</evidence>
<keyword evidence="5" id="KW-0653">Protein transport</keyword>
<evidence type="ECO:0000256" key="8">
    <source>
        <dbReference type="ARBA" id="ARBA00023288"/>
    </source>
</evidence>
<evidence type="ECO:0000256" key="3">
    <source>
        <dbReference type="ARBA" id="ARBA00022448"/>
    </source>
</evidence>
<dbReference type="GO" id="GO:0005525">
    <property type="term" value="F:GTP binding"/>
    <property type="evidence" value="ECO:0007669"/>
    <property type="project" value="UniProtKB-KW"/>
</dbReference>
<dbReference type="PROSITE" id="PS51421">
    <property type="entry name" value="RAS"/>
    <property type="match status" value="1"/>
</dbReference>
<dbReference type="SMART" id="SM00173">
    <property type="entry name" value="RAS"/>
    <property type="match status" value="1"/>
</dbReference>
<keyword evidence="7" id="KW-0472">Membrane</keyword>
<dbReference type="InterPro" id="IPR041833">
    <property type="entry name" value="Rab21"/>
</dbReference>
<organism evidence="12">
    <name type="scientific">Aureoumbra lagunensis</name>
    <dbReference type="NCBI Taxonomy" id="44058"/>
    <lineage>
        <taxon>Eukaryota</taxon>
        <taxon>Sar</taxon>
        <taxon>Stramenopiles</taxon>
        <taxon>Ochrophyta</taxon>
        <taxon>Pelagophyceae</taxon>
        <taxon>Pelagomonadales</taxon>
        <taxon>Aureoumbra</taxon>
    </lineage>
</organism>
<dbReference type="Gene3D" id="3.40.50.300">
    <property type="entry name" value="P-loop containing nucleotide triphosphate hydrolases"/>
    <property type="match status" value="1"/>
</dbReference>
<evidence type="ECO:0000256" key="7">
    <source>
        <dbReference type="ARBA" id="ARBA00023136"/>
    </source>
</evidence>
<dbReference type="Pfam" id="PF00071">
    <property type="entry name" value="Ras"/>
    <property type="match status" value="1"/>
</dbReference>
<dbReference type="SMART" id="SM00174">
    <property type="entry name" value="RHO"/>
    <property type="match status" value="1"/>
</dbReference>
<keyword evidence="6" id="KW-0342">GTP-binding</keyword>
<dbReference type="GO" id="GO:0012505">
    <property type="term" value="C:endomembrane system"/>
    <property type="evidence" value="ECO:0007669"/>
    <property type="project" value="UniProtKB-SubCell"/>
</dbReference>
<accession>A0A7S3JUZ0</accession>
<evidence type="ECO:0000256" key="2">
    <source>
        <dbReference type="ARBA" id="ARBA00014900"/>
    </source>
</evidence>
<evidence type="ECO:0000256" key="5">
    <source>
        <dbReference type="ARBA" id="ARBA00022927"/>
    </source>
</evidence>
<dbReference type="FunFam" id="3.40.50.300:FF:000550">
    <property type="entry name" value="ras-related protein Rab-21"/>
    <property type="match status" value="1"/>
</dbReference>
<dbReference type="SMART" id="SM00176">
    <property type="entry name" value="RAN"/>
    <property type="match status" value="1"/>
</dbReference>
<dbReference type="PROSITE" id="PS51419">
    <property type="entry name" value="RAB"/>
    <property type="match status" value="1"/>
</dbReference>
<sequence length="211" mass="23511">MAPLLRFKIVLLGEGRVGKTSILLRYVKGEYSDKQVSTLQASYLDRRLSLPGGNNVQLSIWDTAGQERFHALGPIYYRDADGAMLVYDITDYESFKKVRKWVRELRQIVGADICITIAGNKVDLEKQRAVPAEEATSYAQSVGADHVYTSAKQNKGLDDAFTALSQRMAQQRSKKESKAPTKQRSSIVLLEDETSRPQSSSSGKKNCCLTN</sequence>
<keyword evidence="8" id="KW-0449">Lipoprotein</keyword>
<gene>
    <name evidence="12" type="ORF">ALAG00032_LOCUS6480</name>
</gene>
<protein>
    <recommendedName>
        <fullName evidence="2">Ras-related protein Rab-21</fullName>
    </recommendedName>
</protein>
<evidence type="ECO:0000313" key="12">
    <source>
        <dbReference type="EMBL" id="CAE0365736.1"/>
    </source>
</evidence>
<evidence type="ECO:0000256" key="4">
    <source>
        <dbReference type="ARBA" id="ARBA00022741"/>
    </source>
</evidence>
<comment type="subcellular location">
    <subcellularLocation>
        <location evidence="10">Endomembrane system</location>
        <topology evidence="10">Lipid-anchor</topology>
    </subcellularLocation>
</comment>
<keyword evidence="9" id="KW-0636">Prenylation</keyword>
<dbReference type="CDD" id="cd04123">
    <property type="entry name" value="Rab21"/>
    <property type="match status" value="1"/>
</dbReference>
<evidence type="ECO:0000256" key="10">
    <source>
        <dbReference type="ARBA" id="ARBA00037868"/>
    </source>
</evidence>
<evidence type="ECO:0000256" key="11">
    <source>
        <dbReference type="SAM" id="MobiDB-lite"/>
    </source>
</evidence>
<dbReference type="PROSITE" id="PS51420">
    <property type="entry name" value="RHO"/>
    <property type="match status" value="1"/>
</dbReference>
<name>A0A7S3JUZ0_9STRA</name>
<comment type="similarity">
    <text evidence="1">Belongs to the small GTPase superfamily. Rab family.</text>
</comment>
<dbReference type="PANTHER" id="PTHR47978">
    <property type="match status" value="1"/>
</dbReference>
<dbReference type="SUPFAM" id="SSF52540">
    <property type="entry name" value="P-loop containing nucleoside triphosphate hydrolases"/>
    <property type="match status" value="1"/>
</dbReference>
<dbReference type="PRINTS" id="PR00449">
    <property type="entry name" value="RASTRNSFRMNG"/>
</dbReference>
<feature type="compositionally biased region" description="Polar residues" evidence="11">
    <location>
        <begin position="196"/>
        <end position="211"/>
    </location>
</feature>
<dbReference type="GO" id="GO:0032482">
    <property type="term" value="P:Rab protein signal transduction"/>
    <property type="evidence" value="ECO:0007669"/>
    <property type="project" value="InterPro"/>
</dbReference>
<evidence type="ECO:0000256" key="6">
    <source>
        <dbReference type="ARBA" id="ARBA00023134"/>
    </source>
</evidence>
<dbReference type="SMART" id="SM00175">
    <property type="entry name" value="RAB"/>
    <property type="match status" value="1"/>
</dbReference>
<dbReference type="EMBL" id="HBIJ01009224">
    <property type="protein sequence ID" value="CAE0365736.1"/>
    <property type="molecule type" value="Transcribed_RNA"/>
</dbReference>
<feature type="region of interest" description="Disordered" evidence="11">
    <location>
        <begin position="166"/>
        <end position="211"/>
    </location>
</feature>
<evidence type="ECO:0000256" key="1">
    <source>
        <dbReference type="ARBA" id="ARBA00006270"/>
    </source>
</evidence>
<proteinExistence type="inferred from homology"/>
<dbReference type="NCBIfam" id="TIGR00231">
    <property type="entry name" value="small_GTP"/>
    <property type="match status" value="1"/>
</dbReference>
<dbReference type="AlphaFoldDB" id="A0A7S3JUZ0"/>
<keyword evidence="4" id="KW-0547">Nucleotide-binding</keyword>
<dbReference type="InterPro" id="IPR001806">
    <property type="entry name" value="Small_GTPase"/>
</dbReference>
<dbReference type="InterPro" id="IPR005225">
    <property type="entry name" value="Small_GTP-bd"/>
</dbReference>
<dbReference type="GO" id="GO:0015031">
    <property type="term" value="P:protein transport"/>
    <property type="evidence" value="ECO:0007669"/>
    <property type="project" value="UniProtKB-KW"/>
</dbReference>